<sequence length="193" mass="21032">MAEQAARPPTLGKSQGKTLINVTDLLHRMTELEKQVSRIPELEARIAALEGERQQQQQQQQHQQQQYPTGSSQTGLQDVANLWRNGASMVTQPIPLSAGIGVGYANPAFNRYSSEMNLVEAIKDVQKQTGSQYPSRSLVAQHMILMGTQDKVLTFKTVCKRAEKCGLVELGSSGPGSEWITVKDPQGGGTTPS</sequence>
<proteinExistence type="predicted"/>
<accession>A0ACC2WUX6</accession>
<organism evidence="1 2">
    <name type="scientific">Naganishia adeliensis</name>
    <dbReference type="NCBI Taxonomy" id="92952"/>
    <lineage>
        <taxon>Eukaryota</taxon>
        <taxon>Fungi</taxon>
        <taxon>Dikarya</taxon>
        <taxon>Basidiomycota</taxon>
        <taxon>Agaricomycotina</taxon>
        <taxon>Tremellomycetes</taxon>
        <taxon>Filobasidiales</taxon>
        <taxon>Filobasidiaceae</taxon>
        <taxon>Naganishia</taxon>
    </lineage>
</organism>
<comment type="caution">
    <text evidence="1">The sequence shown here is derived from an EMBL/GenBank/DDBJ whole genome shotgun (WGS) entry which is preliminary data.</text>
</comment>
<name>A0ACC2WUX6_9TREE</name>
<dbReference type="EMBL" id="JASBWS010000005">
    <property type="protein sequence ID" value="KAJ9115585.1"/>
    <property type="molecule type" value="Genomic_DNA"/>
</dbReference>
<evidence type="ECO:0000313" key="2">
    <source>
        <dbReference type="Proteomes" id="UP001230649"/>
    </source>
</evidence>
<reference evidence="1" key="1">
    <citation type="submission" date="2023-04" db="EMBL/GenBank/DDBJ databases">
        <title>Draft Genome sequencing of Naganishia species isolated from polar environments using Oxford Nanopore Technology.</title>
        <authorList>
            <person name="Leo P."/>
            <person name="Venkateswaran K."/>
        </authorList>
    </citation>
    <scope>NUCLEOTIDE SEQUENCE</scope>
    <source>
        <strain evidence="1">MNA-CCFEE 5262</strain>
    </source>
</reference>
<protein>
    <submittedName>
        <fullName evidence="1">Uncharacterized protein</fullName>
    </submittedName>
</protein>
<evidence type="ECO:0000313" key="1">
    <source>
        <dbReference type="EMBL" id="KAJ9115585.1"/>
    </source>
</evidence>
<dbReference type="Proteomes" id="UP001230649">
    <property type="component" value="Unassembled WGS sequence"/>
</dbReference>
<keyword evidence="2" id="KW-1185">Reference proteome</keyword>
<gene>
    <name evidence="1" type="ORF">QFC20_000910</name>
</gene>